<dbReference type="PROSITE" id="PS50102">
    <property type="entry name" value="RRM"/>
    <property type="match status" value="1"/>
</dbReference>
<keyword evidence="1" id="KW-0694">RNA-binding</keyword>
<evidence type="ECO:0000256" key="2">
    <source>
        <dbReference type="SAM" id="MobiDB-lite"/>
    </source>
</evidence>
<dbReference type="CDD" id="cd00590">
    <property type="entry name" value="RRM_SF"/>
    <property type="match status" value="1"/>
</dbReference>
<evidence type="ECO:0000313" key="5">
    <source>
        <dbReference type="Proteomes" id="UP001281410"/>
    </source>
</evidence>
<sequence>MNMRARVRERGSERSSLGGRRDFRGRMFSIFVDNLNPIVDHVGLWGIFKPFGRVRDVFLSSKSSSRKSNFAFIRFESIEEVVKVASLTNEMHVYGWPILSKVASVGWDKRNQPQERQGQHEALKRSTAEGYNFRKGEDIDDEFNQKRSFRAVLVGDYGKFTQQPESIKNKALTMILSSEGFEEEWLNKCAVGSLNGILLKFWSKHLFMKLGGMIGESFWTDEDTNLKKRLDRAKILVSLPQEELVSDKVQVAVGKYSFTVSLNEAEVPVDWLWVEGRLGLMKKASPGFRISFLTWKIPRFEEKMEYVRFQISRHQKGKKVSGQKEKGLVRLRSGSLGKDSKGKAGAAG</sequence>
<gene>
    <name evidence="4" type="ORF">Dsin_031750</name>
</gene>
<feature type="domain" description="RRM" evidence="3">
    <location>
        <begin position="28"/>
        <end position="110"/>
    </location>
</feature>
<evidence type="ECO:0000256" key="1">
    <source>
        <dbReference type="PROSITE-ProRule" id="PRU00176"/>
    </source>
</evidence>
<keyword evidence="5" id="KW-1185">Reference proteome</keyword>
<dbReference type="GO" id="GO:0003723">
    <property type="term" value="F:RNA binding"/>
    <property type="evidence" value="ECO:0007669"/>
    <property type="project" value="UniProtKB-UniRule"/>
</dbReference>
<accession>A0AAD9ZNH2</accession>
<dbReference type="EMBL" id="JANJYJ010000010">
    <property type="protein sequence ID" value="KAK3184464.1"/>
    <property type="molecule type" value="Genomic_DNA"/>
</dbReference>
<dbReference type="InterPro" id="IPR012677">
    <property type="entry name" value="Nucleotide-bd_a/b_plait_sf"/>
</dbReference>
<dbReference type="Gene3D" id="3.30.70.330">
    <property type="match status" value="1"/>
</dbReference>
<organism evidence="4 5">
    <name type="scientific">Dipteronia sinensis</name>
    <dbReference type="NCBI Taxonomy" id="43782"/>
    <lineage>
        <taxon>Eukaryota</taxon>
        <taxon>Viridiplantae</taxon>
        <taxon>Streptophyta</taxon>
        <taxon>Embryophyta</taxon>
        <taxon>Tracheophyta</taxon>
        <taxon>Spermatophyta</taxon>
        <taxon>Magnoliopsida</taxon>
        <taxon>eudicotyledons</taxon>
        <taxon>Gunneridae</taxon>
        <taxon>Pentapetalae</taxon>
        <taxon>rosids</taxon>
        <taxon>malvids</taxon>
        <taxon>Sapindales</taxon>
        <taxon>Sapindaceae</taxon>
        <taxon>Hippocastanoideae</taxon>
        <taxon>Acereae</taxon>
        <taxon>Dipteronia</taxon>
    </lineage>
</organism>
<dbReference type="Pfam" id="PF00076">
    <property type="entry name" value="RRM_1"/>
    <property type="match status" value="1"/>
</dbReference>
<name>A0AAD9ZNH2_9ROSI</name>
<dbReference type="AlphaFoldDB" id="A0AAD9ZNH2"/>
<dbReference type="Proteomes" id="UP001281410">
    <property type="component" value="Unassembled WGS sequence"/>
</dbReference>
<dbReference type="SMART" id="SM00360">
    <property type="entry name" value="RRM"/>
    <property type="match status" value="1"/>
</dbReference>
<dbReference type="InterPro" id="IPR035979">
    <property type="entry name" value="RBD_domain_sf"/>
</dbReference>
<proteinExistence type="predicted"/>
<protein>
    <recommendedName>
        <fullName evidence="3">RRM domain-containing protein</fullName>
    </recommendedName>
</protein>
<feature type="compositionally biased region" description="Low complexity" evidence="2">
    <location>
        <begin position="333"/>
        <end position="348"/>
    </location>
</feature>
<reference evidence="4" key="1">
    <citation type="journal article" date="2023" name="Plant J.">
        <title>Genome sequences and population genomics provide insights into the demographic history, inbreeding, and mutation load of two 'living fossil' tree species of Dipteronia.</title>
        <authorList>
            <person name="Feng Y."/>
            <person name="Comes H.P."/>
            <person name="Chen J."/>
            <person name="Zhu S."/>
            <person name="Lu R."/>
            <person name="Zhang X."/>
            <person name="Li P."/>
            <person name="Qiu J."/>
            <person name="Olsen K.M."/>
            <person name="Qiu Y."/>
        </authorList>
    </citation>
    <scope>NUCLEOTIDE SEQUENCE</scope>
    <source>
        <strain evidence="4">NBL</strain>
    </source>
</reference>
<dbReference type="SUPFAM" id="SSF54928">
    <property type="entry name" value="RNA-binding domain, RBD"/>
    <property type="match status" value="1"/>
</dbReference>
<dbReference type="InterPro" id="IPR000504">
    <property type="entry name" value="RRM_dom"/>
</dbReference>
<evidence type="ECO:0000259" key="3">
    <source>
        <dbReference type="PROSITE" id="PS50102"/>
    </source>
</evidence>
<comment type="caution">
    <text evidence="4">The sequence shown here is derived from an EMBL/GenBank/DDBJ whole genome shotgun (WGS) entry which is preliminary data.</text>
</comment>
<feature type="region of interest" description="Disordered" evidence="2">
    <location>
        <begin position="317"/>
        <end position="348"/>
    </location>
</feature>
<evidence type="ECO:0000313" key="4">
    <source>
        <dbReference type="EMBL" id="KAK3184464.1"/>
    </source>
</evidence>